<proteinExistence type="predicted"/>
<reference evidence="2" key="1">
    <citation type="submission" date="2024-04" db="EMBL/GenBank/DDBJ databases">
        <authorList>
            <consortium name="Molecular Ecology Group"/>
        </authorList>
    </citation>
    <scope>NUCLEOTIDE SEQUENCE</scope>
</reference>
<name>A0AAV2MXN9_9HYME</name>
<dbReference type="Proteomes" id="UP001497644">
    <property type="component" value="Unassembled WGS sequence"/>
</dbReference>
<keyword evidence="3" id="KW-1185">Reference proteome</keyword>
<dbReference type="CDD" id="cd01650">
    <property type="entry name" value="RT_nLTR_like"/>
    <property type="match status" value="1"/>
</dbReference>
<organism evidence="2 3">
    <name type="scientific">Lasius platythorax</name>
    <dbReference type="NCBI Taxonomy" id="488582"/>
    <lineage>
        <taxon>Eukaryota</taxon>
        <taxon>Metazoa</taxon>
        <taxon>Ecdysozoa</taxon>
        <taxon>Arthropoda</taxon>
        <taxon>Hexapoda</taxon>
        <taxon>Insecta</taxon>
        <taxon>Pterygota</taxon>
        <taxon>Neoptera</taxon>
        <taxon>Endopterygota</taxon>
        <taxon>Hymenoptera</taxon>
        <taxon>Apocrita</taxon>
        <taxon>Aculeata</taxon>
        <taxon>Formicoidea</taxon>
        <taxon>Formicidae</taxon>
        <taxon>Formicinae</taxon>
        <taxon>Lasius</taxon>
        <taxon>Lasius</taxon>
    </lineage>
</organism>
<feature type="domain" description="Reverse transcriptase" evidence="1">
    <location>
        <begin position="18"/>
        <end position="290"/>
    </location>
</feature>
<evidence type="ECO:0000313" key="3">
    <source>
        <dbReference type="Proteomes" id="UP001497644"/>
    </source>
</evidence>
<dbReference type="AlphaFoldDB" id="A0AAV2MXN9"/>
<evidence type="ECO:0000313" key="2">
    <source>
        <dbReference type="EMBL" id="CAL1671997.1"/>
    </source>
</evidence>
<evidence type="ECO:0000259" key="1">
    <source>
        <dbReference type="PROSITE" id="PS50878"/>
    </source>
</evidence>
<dbReference type="InterPro" id="IPR000477">
    <property type="entry name" value="RT_dom"/>
</dbReference>
<protein>
    <recommendedName>
        <fullName evidence="1">Reverse transcriptase domain-containing protein</fullName>
    </recommendedName>
</protein>
<accession>A0AAV2MXN9</accession>
<dbReference type="SUPFAM" id="SSF56672">
    <property type="entry name" value="DNA/RNA polymerases"/>
    <property type="match status" value="1"/>
</dbReference>
<dbReference type="GO" id="GO:0071897">
    <property type="term" value="P:DNA biosynthetic process"/>
    <property type="evidence" value="ECO:0007669"/>
    <property type="project" value="UniProtKB-ARBA"/>
</dbReference>
<dbReference type="InterPro" id="IPR043502">
    <property type="entry name" value="DNA/RNA_pol_sf"/>
</dbReference>
<dbReference type="Pfam" id="PF00078">
    <property type="entry name" value="RVT_1"/>
    <property type="match status" value="1"/>
</dbReference>
<dbReference type="PANTHER" id="PTHR33332">
    <property type="entry name" value="REVERSE TRANSCRIPTASE DOMAIN-CONTAINING PROTEIN"/>
    <property type="match status" value="1"/>
</dbReference>
<gene>
    <name evidence="2" type="ORF">LPLAT_LOCUS5409</name>
</gene>
<sequence>MKLVVKAAGEKICEVLNKSLEEGMFPTGWKEAIVVPIPKVRGTIKVEEFRPINKLPVYEKVLEIVVYKQLIEYLEKNNLLKECQSGFRARHSCETVLQCIISEWKREIAEGKMIGVVFLDLRRAFEVVNRKILISKLEGYGLKESVLNWFKSYLDNRTQRVKFNGILSPPVNVDVGVPQGSVLGPLLFLLYINDITEVIKDTCEIKLFADDAIIYTAGYSSKEISDKLNEKMKKIEKWLKINRLKLNIDKTKVMLLRGVRKKVMEENFRVIMQNKMLEVVSEIKYLGVIIDKNLNFSAHVDYISKKVGAKLGIMRRTGASMSSYMKCTVYKAVVAPILEYCASVLIGISKTNVNNLQKLQNQGMRIILKCNKKTRIRDMLEALHFTSIDERIEYNVCLLVYKMINGMCPSYLYNKSELVKHRSAINTRQKENVYIERCRSREEQKMLLHDGFKMYNKLPNDIKKEQRLQNYRRMLAQHIIRKRECGVGCM</sequence>
<comment type="caution">
    <text evidence="2">The sequence shown here is derived from an EMBL/GenBank/DDBJ whole genome shotgun (WGS) entry which is preliminary data.</text>
</comment>
<dbReference type="PROSITE" id="PS50878">
    <property type="entry name" value="RT_POL"/>
    <property type="match status" value="1"/>
</dbReference>
<dbReference type="EMBL" id="CAXIPU020000435">
    <property type="protein sequence ID" value="CAL1671997.1"/>
    <property type="molecule type" value="Genomic_DNA"/>
</dbReference>